<gene>
    <name evidence="2" type="ORF">HDF22_001159</name>
</gene>
<evidence type="ECO:0000313" key="2">
    <source>
        <dbReference type="EMBL" id="MBB6127053.1"/>
    </source>
</evidence>
<name>A0A841J7L5_9SPHI</name>
<proteinExistence type="predicted"/>
<evidence type="ECO:0000259" key="1">
    <source>
        <dbReference type="Pfam" id="PF01494"/>
    </source>
</evidence>
<dbReference type="InterPro" id="IPR036188">
    <property type="entry name" value="FAD/NAD-bd_sf"/>
</dbReference>
<dbReference type="PRINTS" id="PR00420">
    <property type="entry name" value="RNGMNOXGNASE"/>
</dbReference>
<sequence length="377" mass="42507">MKKQVLISGASIAGLTLAYWLNRYGYKVTLIEITKGLRRGGSPIDVRGDALNVAEKMGILGKIKAKEFIHTDEIVNAKNETLVNFAINAQAEYHGDIEIHRDDLVDILFENIPANEVEFLFESRIEKLIQHEDKVEVTLKGAGSRNFDFVFGADGTHSTVRKLVFGDEENYSKFFGAYFAFVEAPNIKPNKPNSGVLYQEPGKMAALYPFKKTVNALLVFRSPKLDWDYRNDEQHKQILKSNFKNNSWKIPEILDTMLHSDNLYFDEVCQIHMPTWSKGRVALVGDAAHTTSFPTGMGTSLAMQGASILAQELQASNGDYKSAFSKYYESYKPFVESIQARIARGLNFSVPETEEGIQEAIKRFKQEAIDEPTQEIQ</sequence>
<feature type="domain" description="FAD-binding" evidence="1">
    <location>
        <begin position="4"/>
        <end position="316"/>
    </location>
</feature>
<dbReference type="EMBL" id="JACHCA010000003">
    <property type="protein sequence ID" value="MBB6127053.1"/>
    <property type="molecule type" value="Genomic_DNA"/>
</dbReference>
<dbReference type="AlphaFoldDB" id="A0A841J7L5"/>
<dbReference type="InterPro" id="IPR002938">
    <property type="entry name" value="FAD-bd"/>
</dbReference>
<dbReference type="PANTHER" id="PTHR46865:SF2">
    <property type="entry name" value="MONOOXYGENASE"/>
    <property type="match status" value="1"/>
</dbReference>
<dbReference type="Pfam" id="PF01494">
    <property type="entry name" value="FAD_binding_3"/>
    <property type="match status" value="1"/>
</dbReference>
<dbReference type="PANTHER" id="PTHR46865">
    <property type="entry name" value="OXIDOREDUCTASE-RELATED"/>
    <property type="match status" value="1"/>
</dbReference>
<accession>A0A841J7L5</accession>
<dbReference type="InterPro" id="IPR051704">
    <property type="entry name" value="FAD_aromatic-hydroxylase"/>
</dbReference>
<organism evidence="2 3">
    <name type="scientific">Mucilaginibacter lappiensis</name>
    <dbReference type="NCBI Taxonomy" id="354630"/>
    <lineage>
        <taxon>Bacteria</taxon>
        <taxon>Pseudomonadati</taxon>
        <taxon>Bacteroidota</taxon>
        <taxon>Sphingobacteriia</taxon>
        <taxon>Sphingobacteriales</taxon>
        <taxon>Sphingobacteriaceae</taxon>
        <taxon>Mucilaginibacter</taxon>
    </lineage>
</organism>
<dbReference type="RefSeq" id="WP_183586259.1">
    <property type="nucleotide sequence ID" value="NZ_JACHCA010000003.1"/>
</dbReference>
<comment type="caution">
    <text evidence="2">The sequence shown here is derived from an EMBL/GenBank/DDBJ whole genome shotgun (WGS) entry which is preliminary data.</text>
</comment>
<dbReference type="SUPFAM" id="SSF51905">
    <property type="entry name" value="FAD/NAD(P)-binding domain"/>
    <property type="match status" value="1"/>
</dbReference>
<reference evidence="2 3" key="1">
    <citation type="submission" date="2020-08" db="EMBL/GenBank/DDBJ databases">
        <title>Genomic Encyclopedia of Type Strains, Phase IV (KMG-V): Genome sequencing to study the core and pangenomes of soil and plant-associated prokaryotes.</title>
        <authorList>
            <person name="Whitman W."/>
        </authorList>
    </citation>
    <scope>NUCLEOTIDE SEQUENCE [LARGE SCALE GENOMIC DNA]</scope>
    <source>
        <strain evidence="2 3">MP601</strain>
    </source>
</reference>
<dbReference type="Gene3D" id="3.50.50.60">
    <property type="entry name" value="FAD/NAD(P)-binding domain"/>
    <property type="match status" value="1"/>
</dbReference>
<dbReference type="GO" id="GO:0071949">
    <property type="term" value="F:FAD binding"/>
    <property type="evidence" value="ECO:0007669"/>
    <property type="project" value="InterPro"/>
</dbReference>
<dbReference type="Gene3D" id="3.30.9.10">
    <property type="entry name" value="D-Amino Acid Oxidase, subunit A, domain 2"/>
    <property type="match status" value="1"/>
</dbReference>
<dbReference type="Proteomes" id="UP000548326">
    <property type="component" value="Unassembled WGS sequence"/>
</dbReference>
<evidence type="ECO:0000313" key="3">
    <source>
        <dbReference type="Proteomes" id="UP000548326"/>
    </source>
</evidence>
<protein>
    <submittedName>
        <fullName evidence="2">2-polyprenyl-6-methoxyphenol hydroxylase-like FAD-dependent oxidoreductase</fullName>
    </submittedName>
</protein>